<comment type="similarity">
    <text evidence="1 4">Belongs to the polyphosphate kinase 2 (PPK2) family. Class I subfamily.</text>
</comment>
<organism evidence="7 8">
    <name type="scientific">Corallococcus interemptor</name>
    <dbReference type="NCBI Taxonomy" id="2316720"/>
    <lineage>
        <taxon>Bacteria</taxon>
        <taxon>Pseudomonadati</taxon>
        <taxon>Myxococcota</taxon>
        <taxon>Myxococcia</taxon>
        <taxon>Myxococcales</taxon>
        <taxon>Cystobacterineae</taxon>
        <taxon>Myxococcaceae</taxon>
        <taxon>Corallococcus</taxon>
    </lineage>
</organism>
<dbReference type="InterPro" id="IPR016898">
    <property type="entry name" value="Polyphosphate_phosphotransfera"/>
</dbReference>
<dbReference type="GO" id="GO:0008976">
    <property type="term" value="F:polyphosphate kinase activity"/>
    <property type="evidence" value="ECO:0007669"/>
    <property type="project" value="UniProtKB-UniRule"/>
</dbReference>
<dbReference type="Pfam" id="PF03976">
    <property type="entry name" value="PPK2"/>
    <property type="match status" value="1"/>
</dbReference>
<dbReference type="GO" id="GO:0006793">
    <property type="term" value="P:phosphorus metabolic process"/>
    <property type="evidence" value="ECO:0007669"/>
    <property type="project" value="InterPro"/>
</dbReference>
<dbReference type="PANTHER" id="PTHR34383:SF1">
    <property type="entry name" value="ADP-POLYPHOSPHATE PHOSPHOTRANSFERASE"/>
    <property type="match status" value="1"/>
</dbReference>
<dbReference type="EMBL" id="RAWM01000007">
    <property type="protein sequence ID" value="RKH72699.1"/>
    <property type="molecule type" value="Genomic_DNA"/>
</dbReference>
<name>A0A3A8QV99_9BACT</name>
<dbReference type="AlphaFoldDB" id="A0A3A8QV99"/>
<keyword evidence="8" id="KW-1185">Reference proteome</keyword>
<dbReference type="Gene3D" id="3.40.50.300">
    <property type="entry name" value="P-loop containing nucleotide triphosphate hydrolases"/>
    <property type="match status" value="1"/>
</dbReference>
<evidence type="ECO:0000256" key="3">
    <source>
        <dbReference type="ARBA" id="ARBA00022777"/>
    </source>
</evidence>
<comment type="caution">
    <text evidence="7">The sequence shown here is derived from an EMBL/GenBank/DDBJ whole genome shotgun (WGS) entry which is preliminary data.</text>
</comment>
<dbReference type="Proteomes" id="UP000282656">
    <property type="component" value="Unassembled WGS sequence"/>
</dbReference>
<evidence type="ECO:0000313" key="8">
    <source>
        <dbReference type="Proteomes" id="UP000282656"/>
    </source>
</evidence>
<reference evidence="8" key="1">
    <citation type="submission" date="2018-09" db="EMBL/GenBank/DDBJ databases">
        <authorList>
            <person name="Livingstone P.G."/>
            <person name="Whitworth D.E."/>
        </authorList>
    </citation>
    <scope>NUCLEOTIDE SEQUENCE [LARGE SCALE GENOMIC DNA]</scope>
    <source>
        <strain evidence="8">AB047A</strain>
    </source>
</reference>
<proteinExistence type="inferred from homology"/>
<feature type="domain" description="Polyphosphate kinase-2-related" evidence="6">
    <location>
        <begin position="10"/>
        <end position="236"/>
    </location>
</feature>
<evidence type="ECO:0000256" key="5">
    <source>
        <dbReference type="SAM" id="MobiDB-lite"/>
    </source>
</evidence>
<protein>
    <recommendedName>
        <fullName evidence="4">ADP/GDP-polyphosphate phosphotransferase</fullName>
        <ecNumber evidence="4">2.7.4.-</ecNumber>
    </recommendedName>
    <alternativeName>
        <fullName evidence="4">Polyphosphate kinase PPK2</fullName>
    </alternativeName>
</protein>
<dbReference type="NCBIfam" id="TIGR03707">
    <property type="entry name" value="PPK2_P_aer"/>
    <property type="match status" value="1"/>
</dbReference>
<dbReference type="InterPro" id="IPR027417">
    <property type="entry name" value="P-loop_NTPase"/>
</dbReference>
<accession>A0A3A8QV99</accession>
<dbReference type="PIRSF" id="PIRSF028756">
    <property type="entry name" value="PPK2_prd"/>
    <property type="match status" value="1"/>
</dbReference>
<gene>
    <name evidence="7" type="primary">ppk2</name>
    <name evidence="7" type="ORF">D7X96_04170</name>
</gene>
<feature type="region of interest" description="Disordered" evidence="5">
    <location>
        <begin position="235"/>
        <end position="266"/>
    </location>
</feature>
<dbReference type="PANTHER" id="PTHR34383">
    <property type="entry name" value="POLYPHOSPHATE:AMP PHOSPHOTRANSFERASE-RELATED"/>
    <property type="match status" value="1"/>
</dbReference>
<evidence type="ECO:0000256" key="2">
    <source>
        <dbReference type="ARBA" id="ARBA00022679"/>
    </source>
</evidence>
<evidence type="ECO:0000256" key="4">
    <source>
        <dbReference type="RuleBase" id="RU369062"/>
    </source>
</evidence>
<keyword evidence="3 4" id="KW-0418">Kinase</keyword>
<feature type="compositionally biased region" description="Basic residues" evidence="5">
    <location>
        <begin position="235"/>
        <end position="247"/>
    </location>
</feature>
<comment type="function">
    <text evidence="4">Uses inorganic polyphosphate (polyP) as a donor to convert GDP to GTP or ADP to ATP.</text>
</comment>
<comment type="subunit">
    <text evidence="4">Homotetramer.</text>
</comment>
<dbReference type="InterPro" id="IPR022488">
    <property type="entry name" value="PPK2-related"/>
</dbReference>
<dbReference type="EC" id="2.7.4.-" evidence="4"/>
<sequence length="266" mass="31240">MAQDTHSEPLKRKAYEKELRKLQSELCQLQEWVKQEQMRVIVVFEGRDAAGKGGTIRAITERVSPRVFRVVALPAPSSREKSQMYLQRYVPHFPAAGEIVIFDRSWYNRAGVEPVMGFCTPEEHERFLIGCPVFEKYMVESGILLLKIWLEVGKAEQARRFAARIDDPLRQWKLSPMDLKSWTRWYDYSQARDQMLAATDTPYAPWYILRSDNKKKARLNCIRFLLEKIPHRRVKRPKVKLPPRSKKGAYDDEASLQGKHFIPERY</sequence>
<keyword evidence="2 4" id="KW-0808">Transferase</keyword>
<evidence type="ECO:0000313" key="7">
    <source>
        <dbReference type="EMBL" id="RKH72699.1"/>
    </source>
</evidence>
<dbReference type="SUPFAM" id="SSF52540">
    <property type="entry name" value="P-loop containing nucleoside triphosphate hydrolases"/>
    <property type="match status" value="1"/>
</dbReference>
<evidence type="ECO:0000259" key="6">
    <source>
        <dbReference type="Pfam" id="PF03976"/>
    </source>
</evidence>
<dbReference type="InterPro" id="IPR022486">
    <property type="entry name" value="PPK2_PA0141"/>
</dbReference>
<evidence type="ECO:0000256" key="1">
    <source>
        <dbReference type="ARBA" id="ARBA00009924"/>
    </source>
</evidence>
<dbReference type="OrthoDB" id="9775224at2"/>